<name>A0AA38FYQ6_TAXCH</name>
<protein>
    <submittedName>
        <fullName evidence="2">Uncharacterized protein</fullName>
    </submittedName>
</protein>
<feature type="non-terminal residue" evidence="2">
    <location>
        <position position="79"/>
    </location>
</feature>
<evidence type="ECO:0000256" key="1">
    <source>
        <dbReference type="SAM" id="MobiDB-lite"/>
    </source>
</evidence>
<accession>A0AA38FYQ6</accession>
<dbReference type="EMBL" id="JAHRHJ020000006">
    <property type="protein sequence ID" value="KAH9312987.1"/>
    <property type="molecule type" value="Genomic_DNA"/>
</dbReference>
<sequence length="79" mass="8640">LGQDAGACLHSENAKVSPTQVSPIEVEKGSLTSREESIMEETTMVTYFEQPNVKNVSLTDIENSTNINPIKSALEMVEK</sequence>
<dbReference type="Proteomes" id="UP000824469">
    <property type="component" value="Unassembled WGS sequence"/>
</dbReference>
<proteinExistence type="predicted"/>
<feature type="region of interest" description="Disordered" evidence="1">
    <location>
        <begin position="1"/>
        <end position="30"/>
    </location>
</feature>
<feature type="non-terminal residue" evidence="2">
    <location>
        <position position="1"/>
    </location>
</feature>
<evidence type="ECO:0000313" key="3">
    <source>
        <dbReference type="Proteomes" id="UP000824469"/>
    </source>
</evidence>
<reference evidence="2 3" key="1">
    <citation type="journal article" date="2021" name="Nat. Plants">
        <title>The Taxus genome provides insights into paclitaxel biosynthesis.</title>
        <authorList>
            <person name="Xiong X."/>
            <person name="Gou J."/>
            <person name="Liao Q."/>
            <person name="Li Y."/>
            <person name="Zhou Q."/>
            <person name="Bi G."/>
            <person name="Li C."/>
            <person name="Du R."/>
            <person name="Wang X."/>
            <person name="Sun T."/>
            <person name="Guo L."/>
            <person name="Liang H."/>
            <person name="Lu P."/>
            <person name="Wu Y."/>
            <person name="Zhang Z."/>
            <person name="Ro D.K."/>
            <person name="Shang Y."/>
            <person name="Huang S."/>
            <person name="Yan J."/>
        </authorList>
    </citation>
    <scope>NUCLEOTIDE SEQUENCE [LARGE SCALE GENOMIC DNA]</scope>
    <source>
        <strain evidence="2">Ta-2019</strain>
    </source>
</reference>
<organism evidence="2 3">
    <name type="scientific">Taxus chinensis</name>
    <name type="common">Chinese yew</name>
    <name type="synonym">Taxus wallichiana var. chinensis</name>
    <dbReference type="NCBI Taxonomy" id="29808"/>
    <lineage>
        <taxon>Eukaryota</taxon>
        <taxon>Viridiplantae</taxon>
        <taxon>Streptophyta</taxon>
        <taxon>Embryophyta</taxon>
        <taxon>Tracheophyta</taxon>
        <taxon>Spermatophyta</taxon>
        <taxon>Pinopsida</taxon>
        <taxon>Pinidae</taxon>
        <taxon>Conifers II</taxon>
        <taxon>Cupressales</taxon>
        <taxon>Taxaceae</taxon>
        <taxon>Taxus</taxon>
    </lineage>
</organism>
<keyword evidence="3" id="KW-1185">Reference proteome</keyword>
<dbReference type="AlphaFoldDB" id="A0AA38FYQ6"/>
<evidence type="ECO:0000313" key="2">
    <source>
        <dbReference type="EMBL" id="KAH9312987.1"/>
    </source>
</evidence>
<comment type="caution">
    <text evidence="2">The sequence shown here is derived from an EMBL/GenBank/DDBJ whole genome shotgun (WGS) entry which is preliminary data.</text>
</comment>
<gene>
    <name evidence="2" type="ORF">KI387_028022</name>
</gene>